<evidence type="ECO:0000313" key="12">
    <source>
        <dbReference type="EMBL" id="CAI9929855.1"/>
    </source>
</evidence>
<dbReference type="Pfam" id="PF00122">
    <property type="entry name" value="E1-E2_ATPase"/>
    <property type="match status" value="1"/>
</dbReference>
<evidence type="ECO:0000259" key="9">
    <source>
        <dbReference type="Pfam" id="PF00122"/>
    </source>
</evidence>
<dbReference type="EMBL" id="CAXDID020000516">
    <property type="protein sequence ID" value="CAL6099081.1"/>
    <property type="molecule type" value="Genomic_DNA"/>
</dbReference>
<evidence type="ECO:0000256" key="6">
    <source>
        <dbReference type="ARBA" id="ARBA00022989"/>
    </source>
</evidence>
<keyword evidence="2 8" id="KW-0812">Transmembrane</keyword>
<proteinExistence type="predicted"/>
<dbReference type="SUPFAM" id="SSF56784">
    <property type="entry name" value="HAD-like"/>
    <property type="match status" value="1"/>
</dbReference>
<dbReference type="PROSITE" id="PS00154">
    <property type="entry name" value="ATPASE_E1_E2"/>
    <property type="match status" value="1"/>
</dbReference>
<sequence>MQSTGQDLRQTRPSNLMFLNIVLNKINEKKAKTNKIKTTKYTVWNFIFVFLFQQYQKVFNIFTLVIAICNTLPFANVVSQATIIMPIVFVLGIAAVREIIEDFGRRKQDKYQNNQKYTVFRNMEERVVKGQDIMQGDLIKIDENQEVPCDSLLLYSSEASKIAYVNTSQLDGESNLKTRIQLIPFHSESYEMKKLQQVSGSVQTMPNTSEINKFQGQIALNLVPEAILFQKINSYPSEQSIVPAVEHVDPSLSVSAKNSLKIPIVFQTETTQEFSSSFNVENSLLRGMRLQNTNFALCAAVHVGMDAKILCNNKKIKAKTSRIEKRLNQLLIILVVLVVILTVSFALVSTFYYKEIKDIWFSLEPQSVKMRIATRMLQFLIICSYFLPISLMVGLELSRFFQSMIVSADQQMIRSDLKELVIQKKFVRTPEIDAQAPCQMQAQVNNSISVENMAEVDIIFSDKTGTLTKNEMSFSQTVNGSGKVSRELRKTELFALALCNTILPRQIEDTLVYQGESPDEIAFVTAAKEAGLTLVQRDADKVYYDFKTELNKKAITVRLTYQVLAVIPFSSFRKRMTIIMRELGTEVPESFGGIRYFGTPEDICQPGQEFSITKGADNVMMKLSSVEDFQVINREIDHLSEQGLRTLVFSSRKLQPENTEPWLKEWNKTKLLPDENETYQKVTREIESDLRFIAVSAIEDKLQDGVFDTLTSLRQAGIKIWMLTGDKTLTAISIAKSTGLSNKSNRFLYFTNDTIAEKMKQNNVTEREQAIDIILYEAITEQIKAMSEAERMEYNAQTTSKFKKARKELLSAGQGASLIHKQESIFNLPFTVVIDADFFREVLRIQQHFKLFQIAFSSQAVICCRLSPQEKAIIVTFCHHYHPSLTTLSIGDGANDTPMIKAAQVGVGIAGKEGLHACGSADVSIPEFQMIKRMIFVHGRLNHLRNSELIDYSIYKNSMLVFINLIFQFFQKFSGQIATESFMLMMFNTIITFISIFFYSVVEKDVYPSELEKYPQALPHFKKRYNSNLPSIFRSIAFAFYGALILLLLTKYYYGHGQLVEGAHADFYFFQSMIMMCAVFVSIVKVYVSTRHFNTATFVAMSVSVLISYLAQVVGNFLTSFGVGQNGLLQYFYSGPGPSLYCFMASCFVLVPVVLEHFMTAFFNPDPNQILMNDVQRHGCIREAYTEMELI</sequence>
<feature type="transmembrane region" description="Helical" evidence="8">
    <location>
        <begin position="1032"/>
        <end position="1055"/>
    </location>
</feature>
<feature type="domain" description="P-type ATPase C-terminal" evidence="11">
    <location>
        <begin position="920"/>
        <end position="1165"/>
    </location>
</feature>
<feature type="transmembrane region" description="Helical" evidence="8">
    <location>
        <begin position="1067"/>
        <end position="1088"/>
    </location>
</feature>
<dbReference type="InterPro" id="IPR001757">
    <property type="entry name" value="P_typ_ATPase"/>
</dbReference>
<dbReference type="SUPFAM" id="SSF81665">
    <property type="entry name" value="Calcium ATPase, transmembrane domain M"/>
    <property type="match status" value="1"/>
</dbReference>
<dbReference type="InterPro" id="IPR036412">
    <property type="entry name" value="HAD-like_sf"/>
</dbReference>
<dbReference type="GO" id="GO:0140326">
    <property type="term" value="F:ATPase-coupled intramembrane lipid transporter activity"/>
    <property type="evidence" value="ECO:0007669"/>
    <property type="project" value="TreeGrafter"/>
</dbReference>
<organism evidence="12">
    <name type="scientific">Hexamita inflata</name>
    <dbReference type="NCBI Taxonomy" id="28002"/>
    <lineage>
        <taxon>Eukaryota</taxon>
        <taxon>Metamonada</taxon>
        <taxon>Diplomonadida</taxon>
        <taxon>Hexamitidae</taxon>
        <taxon>Hexamitinae</taxon>
        <taxon>Hexamita</taxon>
    </lineage>
</organism>
<dbReference type="Gene3D" id="3.40.1110.10">
    <property type="entry name" value="Calcium-transporting ATPase, cytoplasmic domain N"/>
    <property type="match status" value="1"/>
</dbReference>
<reference evidence="12" key="1">
    <citation type="submission" date="2023-06" db="EMBL/GenBank/DDBJ databases">
        <authorList>
            <person name="Kurt Z."/>
        </authorList>
    </citation>
    <scope>NUCLEOTIDE SEQUENCE</scope>
</reference>
<dbReference type="InterPro" id="IPR018303">
    <property type="entry name" value="ATPase_P-typ_P_site"/>
</dbReference>
<feature type="transmembrane region" description="Helical" evidence="8">
    <location>
        <begin position="1095"/>
        <end position="1118"/>
    </location>
</feature>
<dbReference type="Pfam" id="PF16209">
    <property type="entry name" value="PhoLip_ATPase_N"/>
    <property type="match status" value="1"/>
</dbReference>
<keyword evidence="7 8" id="KW-0472">Membrane</keyword>
<dbReference type="InterPro" id="IPR059000">
    <property type="entry name" value="ATPase_P-type_domA"/>
</dbReference>
<keyword evidence="3" id="KW-0479">Metal-binding</keyword>
<dbReference type="InterPro" id="IPR032630">
    <property type="entry name" value="P_typ_ATPase_c"/>
</dbReference>
<dbReference type="InterPro" id="IPR023214">
    <property type="entry name" value="HAD_sf"/>
</dbReference>
<dbReference type="EMBL" id="CATOUU010000443">
    <property type="protein sequence ID" value="CAI9929855.1"/>
    <property type="molecule type" value="Genomic_DNA"/>
</dbReference>
<gene>
    <name evidence="12" type="ORF">HINF_LOCUS17500</name>
    <name evidence="13" type="ORF">HINF_LOCUS69912</name>
</gene>
<feature type="transmembrane region" description="Helical" evidence="8">
    <location>
        <begin position="1138"/>
        <end position="1155"/>
    </location>
</feature>
<feature type="transmembrane region" description="Helical" evidence="8">
    <location>
        <begin position="330"/>
        <end position="352"/>
    </location>
</feature>
<evidence type="ECO:0000256" key="5">
    <source>
        <dbReference type="ARBA" id="ARBA00022967"/>
    </source>
</evidence>
<evidence type="ECO:0000313" key="14">
    <source>
        <dbReference type="Proteomes" id="UP001642409"/>
    </source>
</evidence>
<accession>A0AA86P2Z0</accession>
<evidence type="ECO:0000256" key="2">
    <source>
        <dbReference type="ARBA" id="ARBA00022692"/>
    </source>
</evidence>
<feature type="transmembrane region" description="Helical" evidence="8">
    <location>
        <begin position="81"/>
        <end position="100"/>
    </location>
</feature>
<dbReference type="SUPFAM" id="SSF81653">
    <property type="entry name" value="Calcium ATPase, transduction domain A"/>
    <property type="match status" value="1"/>
</dbReference>
<evidence type="ECO:0000313" key="13">
    <source>
        <dbReference type="EMBL" id="CAL6099081.1"/>
    </source>
</evidence>
<dbReference type="Proteomes" id="UP001642409">
    <property type="component" value="Unassembled WGS sequence"/>
</dbReference>
<dbReference type="InterPro" id="IPR008250">
    <property type="entry name" value="ATPase_P-typ_transduc_dom_A_sf"/>
</dbReference>
<keyword evidence="6 8" id="KW-1133">Transmembrane helix</keyword>
<dbReference type="Pfam" id="PF13246">
    <property type="entry name" value="Cation_ATPase"/>
    <property type="match status" value="1"/>
</dbReference>
<comment type="caution">
    <text evidence="12">The sequence shown here is derived from an EMBL/GenBank/DDBJ whole genome shotgun (WGS) entry which is preliminary data.</text>
</comment>
<dbReference type="SFLD" id="SFLDS00003">
    <property type="entry name" value="Haloacid_Dehalogenase"/>
    <property type="match status" value="1"/>
</dbReference>
<dbReference type="Pfam" id="PF16212">
    <property type="entry name" value="PhoLip_ATPase_C"/>
    <property type="match status" value="1"/>
</dbReference>
<dbReference type="InterPro" id="IPR023298">
    <property type="entry name" value="ATPase_P-typ_TM_dom_sf"/>
</dbReference>
<dbReference type="InterPro" id="IPR044492">
    <property type="entry name" value="P_typ_ATPase_HD_dom"/>
</dbReference>
<dbReference type="GO" id="GO:0005524">
    <property type="term" value="F:ATP binding"/>
    <property type="evidence" value="ECO:0007669"/>
    <property type="project" value="InterPro"/>
</dbReference>
<evidence type="ECO:0000259" key="11">
    <source>
        <dbReference type="Pfam" id="PF16212"/>
    </source>
</evidence>
<evidence type="ECO:0000259" key="10">
    <source>
        <dbReference type="Pfam" id="PF16209"/>
    </source>
</evidence>
<feature type="domain" description="P-type ATPase N-terminal" evidence="10">
    <location>
        <begin position="29"/>
        <end position="83"/>
    </location>
</feature>
<dbReference type="GO" id="GO:0046872">
    <property type="term" value="F:metal ion binding"/>
    <property type="evidence" value="ECO:0007669"/>
    <property type="project" value="UniProtKB-KW"/>
</dbReference>
<dbReference type="SFLD" id="SFLDG00002">
    <property type="entry name" value="C1.7:_P-type_atpase_like"/>
    <property type="match status" value="1"/>
</dbReference>
<evidence type="ECO:0000256" key="4">
    <source>
        <dbReference type="ARBA" id="ARBA00022842"/>
    </source>
</evidence>
<dbReference type="GO" id="GO:0005886">
    <property type="term" value="C:plasma membrane"/>
    <property type="evidence" value="ECO:0007669"/>
    <property type="project" value="TreeGrafter"/>
</dbReference>
<dbReference type="Gene3D" id="2.70.150.10">
    <property type="entry name" value="Calcium-transporting ATPase, cytoplasmic transduction domain A"/>
    <property type="match status" value="1"/>
</dbReference>
<feature type="transmembrane region" description="Helical" evidence="8">
    <location>
        <begin position="982"/>
        <end position="1002"/>
    </location>
</feature>
<evidence type="ECO:0000256" key="8">
    <source>
        <dbReference type="SAM" id="Phobius"/>
    </source>
</evidence>
<dbReference type="SFLD" id="SFLDF00027">
    <property type="entry name" value="p-type_atpase"/>
    <property type="match status" value="1"/>
</dbReference>
<reference evidence="13 14" key="2">
    <citation type="submission" date="2024-07" db="EMBL/GenBank/DDBJ databases">
        <authorList>
            <person name="Akdeniz Z."/>
        </authorList>
    </citation>
    <scope>NUCLEOTIDE SEQUENCE [LARGE SCALE GENOMIC DNA]</scope>
</reference>
<dbReference type="PANTHER" id="PTHR24092">
    <property type="entry name" value="PROBABLE PHOSPHOLIPID-TRANSPORTING ATPASE"/>
    <property type="match status" value="1"/>
</dbReference>
<dbReference type="AlphaFoldDB" id="A0AA86P2Z0"/>
<dbReference type="PANTHER" id="PTHR24092:SF150">
    <property type="entry name" value="PHOSPHOLIPID-TRANSPORTING ATPASE"/>
    <property type="match status" value="1"/>
</dbReference>
<dbReference type="InterPro" id="IPR023299">
    <property type="entry name" value="ATPase_P-typ_cyto_dom_N"/>
</dbReference>
<dbReference type="GO" id="GO:0045332">
    <property type="term" value="P:phospholipid translocation"/>
    <property type="evidence" value="ECO:0007669"/>
    <property type="project" value="TreeGrafter"/>
</dbReference>
<keyword evidence="4" id="KW-0460">Magnesium</keyword>
<dbReference type="InterPro" id="IPR032631">
    <property type="entry name" value="P-type_ATPase_N"/>
</dbReference>
<dbReference type="SUPFAM" id="SSF81660">
    <property type="entry name" value="Metal cation-transporting ATPase, ATP-binding domain N"/>
    <property type="match status" value="1"/>
</dbReference>
<feature type="domain" description="P-type ATPase A" evidence="9">
    <location>
        <begin position="115"/>
        <end position="178"/>
    </location>
</feature>
<protein>
    <submittedName>
        <fullName evidence="12">Phospholipid-translocating ATPase</fullName>
    </submittedName>
    <submittedName>
        <fullName evidence="13">Phospholipid-translocating_ATPase</fullName>
    </submittedName>
</protein>
<feature type="transmembrane region" description="Helical" evidence="8">
    <location>
        <begin position="372"/>
        <end position="395"/>
    </location>
</feature>
<name>A0AA86P2Z0_9EUKA</name>
<keyword evidence="14" id="KW-1185">Reference proteome</keyword>
<comment type="subcellular location">
    <subcellularLocation>
        <location evidence="1">Membrane</location>
        <topology evidence="1">Multi-pass membrane protein</topology>
    </subcellularLocation>
</comment>
<evidence type="ECO:0000256" key="1">
    <source>
        <dbReference type="ARBA" id="ARBA00004141"/>
    </source>
</evidence>
<evidence type="ECO:0000256" key="7">
    <source>
        <dbReference type="ARBA" id="ARBA00023136"/>
    </source>
</evidence>
<dbReference type="NCBIfam" id="TIGR01494">
    <property type="entry name" value="ATPase_P-type"/>
    <property type="match status" value="1"/>
</dbReference>
<keyword evidence="5" id="KW-1278">Translocase</keyword>
<dbReference type="GO" id="GO:0016887">
    <property type="term" value="F:ATP hydrolysis activity"/>
    <property type="evidence" value="ECO:0007669"/>
    <property type="project" value="InterPro"/>
</dbReference>
<dbReference type="Gene3D" id="3.40.50.1000">
    <property type="entry name" value="HAD superfamily/HAD-like"/>
    <property type="match status" value="1"/>
</dbReference>
<evidence type="ECO:0000256" key="3">
    <source>
        <dbReference type="ARBA" id="ARBA00022723"/>
    </source>
</evidence>